<dbReference type="InterPro" id="IPR033479">
    <property type="entry name" value="dCache_1"/>
</dbReference>
<dbReference type="Proteomes" id="UP001596113">
    <property type="component" value="Unassembled WGS sequence"/>
</dbReference>
<evidence type="ECO:0000256" key="6">
    <source>
        <dbReference type="ARBA" id="ARBA00023125"/>
    </source>
</evidence>
<keyword evidence="3 9" id="KW-0812">Transmembrane</keyword>
<feature type="transmembrane region" description="Helical" evidence="9">
    <location>
        <begin position="295"/>
        <end position="316"/>
    </location>
</feature>
<dbReference type="InterPro" id="IPR018062">
    <property type="entry name" value="HTH_AraC-typ_CS"/>
</dbReference>
<keyword evidence="12" id="KW-1185">Reference proteome</keyword>
<comment type="subcellular location">
    <subcellularLocation>
        <location evidence="1">Cell membrane</location>
        <topology evidence="1">Multi-pass membrane protein</topology>
    </subcellularLocation>
</comment>
<evidence type="ECO:0000256" key="2">
    <source>
        <dbReference type="ARBA" id="ARBA00022475"/>
    </source>
</evidence>
<dbReference type="PROSITE" id="PS00041">
    <property type="entry name" value="HTH_ARAC_FAMILY_1"/>
    <property type="match status" value="1"/>
</dbReference>
<evidence type="ECO:0000256" key="1">
    <source>
        <dbReference type="ARBA" id="ARBA00004651"/>
    </source>
</evidence>
<keyword evidence="6" id="KW-0238">DNA-binding</keyword>
<dbReference type="Pfam" id="PF12833">
    <property type="entry name" value="HTH_18"/>
    <property type="match status" value="1"/>
</dbReference>
<gene>
    <name evidence="11" type="ORF">ACFPOF_12035</name>
</gene>
<dbReference type="InterPro" id="IPR018060">
    <property type="entry name" value="HTH_AraC"/>
</dbReference>
<keyword evidence="2" id="KW-1003">Cell membrane</keyword>
<evidence type="ECO:0000256" key="4">
    <source>
        <dbReference type="ARBA" id="ARBA00022989"/>
    </source>
</evidence>
<keyword evidence="5" id="KW-0805">Transcription regulation</keyword>
<dbReference type="Pfam" id="PF02743">
    <property type="entry name" value="dCache_1"/>
    <property type="match status" value="1"/>
</dbReference>
<evidence type="ECO:0000313" key="11">
    <source>
        <dbReference type="EMBL" id="MFC5403462.1"/>
    </source>
</evidence>
<evidence type="ECO:0000259" key="10">
    <source>
        <dbReference type="PROSITE" id="PS01124"/>
    </source>
</evidence>
<evidence type="ECO:0000256" key="9">
    <source>
        <dbReference type="SAM" id="Phobius"/>
    </source>
</evidence>
<dbReference type="PANTHER" id="PTHR43280:SF2">
    <property type="entry name" value="HTH-TYPE TRANSCRIPTIONAL REGULATOR EXSA"/>
    <property type="match status" value="1"/>
</dbReference>
<proteinExistence type="predicted"/>
<feature type="domain" description="HTH araC/xylS-type" evidence="10">
    <location>
        <begin position="662"/>
        <end position="761"/>
    </location>
</feature>
<dbReference type="PANTHER" id="PTHR43280">
    <property type="entry name" value="ARAC-FAMILY TRANSCRIPTIONAL REGULATOR"/>
    <property type="match status" value="1"/>
</dbReference>
<dbReference type="InterPro" id="IPR041522">
    <property type="entry name" value="CdaR_GGDEF"/>
</dbReference>
<dbReference type="Gene3D" id="1.10.10.60">
    <property type="entry name" value="Homeodomain-like"/>
    <property type="match status" value="2"/>
</dbReference>
<evidence type="ECO:0000256" key="7">
    <source>
        <dbReference type="ARBA" id="ARBA00023136"/>
    </source>
</evidence>
<dbReference type="EMBL" id="JBHSMI010000023">
    <property type="protein sequence ID" value="MFC5403462.1"/>
    <property type="molecule type" value="Genomic_DNA"/>
</dbReference>
<organism evidence="11 12">
    <name type="scientific">Cohnella soli</name>
    <dbReference type="NCBI Taxonomy" id="425005"/>
    <lineage>
        <taxon>Bacteria</taxon>
        <taxon>Bacillati</taxon>
        <taxon>Bacillota</taxon>
        <taxon>Bacilli</taxon>
        <taxon>Bacillales</taxon>
        <taxon>Paenibacillaceae</taxon>
        <taxon>Cohnella</taxon>
    </lineage>
</organism>
<dbReference type="InterPro" id="IPR009057">
    <property type="entry name" value="Homeodomain-like_sf"/>
</dbReference>
<evidence type="ECO:0000313" key="12">
    <source>
        <dbReference type="Proteomes" id="UP001596113"/>
    </source>
</evidence>
<evidence type="ECO:0000256" key="8">
    <source>
        <dbReference type="ARBA" id="ARBA00023163"/>
    </source>
</evidence>
<protein>
    <submittedName>
        <fullName evidence="11">Helix-turn-helix domain-containing protein</fullName>
    </submittedName>
</protein>
<dbReference type="SUPFAM" id="SSF46689">
    <property type="entry name" value="Homeodomain-like"/>
    <property type="match status" value="1"/>
</dbReference>
<dbReference type="SMART" id="SM00342">
    <property type="entry name" value="HTH_ARAC"/>
    <property type="match status" value="1"/>
</dbReference>
<keyword evidence="4 9" id="KW-1133">Transmembrane helix</keyword>
<keyword evidence="8" id="KW-0804">Transcription</keyword>
<accession>A0ABW0HWP6</accession>
<dbReference type="PROSITE" id="PS01124">
    <property type="entry name" value="HTH_ARAC_FAMILY_2"/>
    <property type="match status" value="1"/>
</dbReference>
<comment type="caution">
    <text evidence="11">The sequence shown here is derived from an EMBL/GenBank/DDBJ whole genome shotgun (WGS) entry which is preliminary data.</text>
</comment>
<dbReference type="Pfam" id="PF17853">
    <property type="entry name" value="GGDEF_2"/>
    <property type="match status" value="1"/>
</dbReference>
<sequence length="764" mass="86821">MFRSNKGNLKVWIHFFVPYALLLVGFMAVGLYAYNRTSSLVENHSKETALAVLNQTKEIMDRRFEELETMAEQVASGTKALSFQYVDKPFAGTNPVRILELQKDLFNYSLFNHFILDYYIVYPRGGIVVSPRVSYSLRQFYELEFRYNGQSFDDWLSTVTSRQKIRAFTPGQAATYRGKTTAVVSYMQAFGSQDRGGIVLMLIDNAQIQSHLHKLDSRNGGFAFISDGNNEIISHTGTRTDIEWVSSLKDGFTPLDIDGRRMLVTKTTSRYNGWSYVSAQPESYVLEKVIDIKQLILTILGIGLFAGLAAALLFSYRNSRPLWMLLRVLPTYRTGGEASPARNAWDFVRSSVTNLVHSNDFLSEKMEQQVPLIRSGFYDRLLRGHYTSNKDIAVAMEHSRQTWEGEYFAVGIIAIAGYDGTYNEAMLTELDFRKIAIRDIIAKAYGKTMSSHDLGENRIGLLLNGDASDAPSFMEDIRRMLKELHDRVDSALNVQIHLTVGGCYSQMTEISRSYEEARLLLLRESWSEDRPVVFHDDDSQTLPSYYYPPDVELRLINLVKSGNVPDTEALLGQIRASNLEQRNLPAAVGRILVNELTGTLLKCCEQASVEADRQHETVETALLASESGRAPKVAFDQLAAAFLHLCRKQNERKKSHNQQLKDDLIRYLDEHYMQTDLSLTTLADRFNTSEAYVSYFFKEQTGVNFSDYLENVRMTHAKRMLTESDMPVSEISAWVGYYSLNSFSRAFKRANGLSATEFRRTARS</sequence>
<keyword evidence="7 9" id="KW-0472">Membrane</keyword>
<evidence type="ECO:0000256" key="5">
    <source>
        <dbReference type="ARBA" id="ARBA00023015"/>
    </source>
</evidence>
<reference evidence="12" key="1">
    <citation type="journal article" date="2019" name="Int. J. Syst. Evol. Microbiol.">
        <title>The Global Catalogue of Microorganisms (GCM) 10K type strain sequencing project: providing services to taxonomists for standard genome sequencing and annotation.</title>
        <authorList>
            <consortium name="The Broad Institute Genomics Platform"/>
            <consortium name="The Broad Institute Genome Sequencing Center for Infectious Disease"/>
            <person name="Wu L."/>
            <person name="Ma J."/>
        </authorList>
    </citation>
    <scope>NUCLEOTIDE SEQUENCE [LARGE SCALE GENOMIC DNA]</scope>
    <source>
        <strain evidence="12">CGMCC 1.18575</strain>
    </source>
</reference>
<evidence type="ECO:0000256" key="3">
    <source>
        <dbReference type="ARBA" id="ARBA00022692"/>
    </source>
</evidence>
<name>A0ABW0HWP6_9BACL</name>
<feature type="transmembrane region" description="Helical" evidence="9">
    <location>
        <begin position="12"/>
        <end position="34"/>
    </location>
</feature>
<dbReference type="RefSeq" id="WP_378132830.1">
    <property type="nucleotide sequence ID" value="NZ_JBHSMI010000023.1"/>
</dbReference>
<dbReference type="Gene3D" id="3.30.450.20">
    <property type="entry name" value="PAS domain"/>
    <property type="match status" value="1"/>
</dbReference>